<evidence type="ECO:0000313" key="2">
    <source>
        <dbReference type="Proteomes" id="UP001249851"/>
    </source>
</evidence>
<name>A0AAD9Q989_ACRCE</name>
<reference evidence="1" key="2">
    <citation type="journal article" date="2023" name="Science">
        <title>Genomic signatures of disease resistance in endangered staghorn corals.</title>
        <authorList>
            <person name="Vollmer S.V."/>
            <person name="Selwyn J.D."/>
            <person name="Despard B.A."/>
            <person name="Roesel C.L."/>
        </authorList>
    </citation>
    <scope>NUCLEOTIDE SEQUENCE</scope>
    <source>
        <strain evidence="1">K2</strain>
    </source>
</reference>
<organism evidence="1 2">
    <name type="scientific">Acropora cervicornis</name>
    <name type="common">Staghorn coral</name>
    <dbReference type="NCBI Taxonomy" id="6130"/>
    <lineage>
        <taxon>Eukaryota</taxon>
        <taxon>Metazoa</taxon>
        <taxon>Cnidaria</taxon>
        <taxon>Anthozoa</taxon>
        <taxon>Hexacorallia</taxon>
        <taxon>Scleractinia</taxon>
        <taxon>Astrocoeniina</taxon>
        <taxon>Acroporidae</taxon>
        <taxon>Acropora</taxon>
    </lineage>
</organism>
<proteinExistence type="predicted"/>
<dbReference type="Proteomes" id="UP001249851">
    <property type="component" value="Unassembled WGS sequence"/>
</dbReference>
<accession>A0AAD9Q989</accession>
<dbReference type="AlphaFoldDB" id="A0AAD9Q989"/>
<evidence type="ECO:0000313" key="1">
    <source>
        <dbReference type="EMBL" id="KAK2557036.1"/>
    </source>
</evidence>
<dbReference type="EMBL" id="JARQWQ010000052">
    <property type="protein sequence ID" value="KAK2557036.1"/>
    <property type="molecule type" value="Genomic_DNA"/>
</dbReference>
<sequence>MWLPRNLKCMNTNISLPKIVSDLNVDDFVKSLDTGHVCQIANYPGVSRTITGLVFMILDFHMRSPRLQKELIWFNGNKYHFIFQFSDDGALETCELGMSIRSFTCWNFGSRVRSREFSYLLHCLRVSEKDAVMEDIWRQHAEEMKVLEGNVLTVCSQQCTTEFKPSADQSWQSWANHELNQAATYPSPYANVHKGEHCKMGGP</sequence>
<comment type="caution">
    <text evidence="1">The sequence shown here is derived from an EMBL/GenBank/DDBJ whole genome shotgun (WGS) entry which is preliminary data.</text>
</comment>
<reference evidence="1" key="1">
    <citation type="journal article" date="2023" name="G3 (Bethesda)">
        <title>Whole genome assembly and annotation of the endangered Caribbean coral Acropora cervicornis.</title>
        <authorList>
            <person name="Selwyn J.D."/>
            <person name="Vollmer S.V."/>
        </authorList>
    </citation>
    <scope>NUCLEOTIDE SEQUENCE</scope>
    <source>
        <strain evidence="1">K2</strain>
    </source>
</reference>
<keyword evidence="2" id="KW-1185">Reference proteome</keyword>
<gene>
    <name evidence="1" type="ORF">P5673_020887</name>
</gene>
<protein>
    <submittedName>
        <fullName evidence="1">Uncharacterized protein</fullName>
    </submittedName>
</protein>